<dbReference type="AlphaFoldDB" id="A0AAD8LR81"/>
<dbReference type="Proteomes" id="UP001230051">
    <property type="component" value="Unassembled WGS sequence"/>
</dbReference>
<evidence type="ECO:0000313" key="2">
    <source>
        <dbReference type="Proteomes" id="UP001230051"/>
    </source>
</evidence>
<sequence length="78" mass="8463">MTGKQPGPGVYSKWGCLHAPGLAESSSLRSSNTVVRLAVFTVVNRYISGTQCCLHLPKPDSTVTMLLYSDVSNMEDKM</sequence>
<keyword evidence="2" id="KW-1185">Reference proteome</keyword>
<name>A0AAD8LR81_ACIOX</name>
<organism evidence="1 2">
    <name type="scientific">Acipenser oxyrinchus oxyrinchus</name>
    <dbReference type="NCBI Taxonomy" id="40147"/>
    <lineage>
        <taxon>Eukaryota</taxon>
        <taxon>Metazoa</taxon>
        <taxon>Chordata</taxon>
        <taxon>Craniata</taxon>
        <taxon>Vertebrata</taxon>
        <taxon>Euteleostomi</taxon>
        <taxon>Actinopterygii</taxon>
        <taxon>Chondrostei</taxon>
        <taxon>Acipenseriformes</taxon>
        <taxon>Acipenseridae</taxon>
        <taxon>Acipenser</taxon>
    </lineage>
</organism>
<proteinExistence type="predicted"/>
<accession>A0AAD8LR81</accession>
<comment type="caution">
    <text evidence="1">The sequence shown here is derived from an EMBL/GenBank/DDBJ whole genome shotgun (WGS) entry which is preliminary data.</text>
</comment>
<evidence type="ECO:0000313" key="1">
    <source>
        <dbReference type="EMBL" id="KAK1172811.1"/>
    </source>
</evidence>
<protein>
    <submittedName>
        <fullName evidence="1">Uncharacterized protein</fullName>
    </submittedName>
</protein>
<gene>
    <name evidence="1" type="ORF">AOXY_G5477</name>
</gene>
<dbReference type="EMBL" id="JAGXEW010000004">
    <property type="protein sequence ID" value="KAK1172811.1"/>
    <property type="molecule type" value="Genomic_DNA"/>
</dbReference>
<reference evidence="1" key="1">
    <citation type="submission" date="2022-02" db="EMBL/GenBank/DDBJ databases">
        <title>Atlantic sturgeon de novo genome assembly.</title>
        <authorList>
            <person name="Stock M."/>
            <person name="Klopp C."/>
            <person name="Guiguen Y."/>
            <person name="Cabau C."/>
            <person name="Parinello H."/>
            <person name="Santidrian Yebra-Pimentel E."/>
            <person name="Kuhl H."/>
            <person name="Dirks R.P."/>
            <person name="Guessner J."/>
            <person name="Wuertz S."/>
            <person name="Du K."/>
            <person name="Schartl M."/>
        </authorList>
    </citation>
    <scope>NUCLEOTIDE SEQUENCE</scope>
    <source>
        <strain evidence="1">STURGEONOMICS-FGT-2020</strain>
        <tissue evidence="1">Whole blood</tissue>
    </source>
</reference>